<dbReference type="STRING" id="52670.A0A2I4DAS6"/>
<dbReference type="Proteomes" id="UP000192220">
    <property type="component" value="Unplaced"/>
</dbReference>
<dbReference type="InterPro" id="IPR031371">
    <property type="entry name" value="Mucin-15"/>
</dbReference>
<feature type="chain" id="PRO_5014134072" evidence="3">
    <location>
        <begin position="25"/>
        <end position="371"/>
    </location>
</feature>
<evidence type="ECO:0000313" key="5">
    <source>
        <dbReference type="RefSeq" id="XP_013889339.1"/>
    </source>
</evidence>
<sequence>MKTLKITACFLLLFQVLHLASLQATTDFPGRTIDKSWLRKPFINTGENGNPEQSEFDSGSDNNGGLASGFMADVTEEEENVANQFRRENETSEDLNISNNTLHSAFENETTQAELPQAIVPPANASTESTNSSQTNMTQAEEEFSSTMTAENSTSTRDLSNNNTALESTTLAPENGTTKQPTTTLDSDKRANSTGSTTTAATTSAAPNATGSTTAALSTAGPNTTTPQTNNTTTTNPFGIPESSLATTTDVVNVPNVANRSGVIADGSERGTGAQSGLESDPYRSKRNVAWLAVLGTAAATACVGVVAYIILKKRNQKAFTHRKLVEEYPADPVLRLDNCEPLDLNFGGAAYNNPGLQRDHIQMDSLSARR</sequence>
<organism evidence="4 5">
    <name type="scientific">Austrofundulus limnaeus</name>
    <name type="common">Annual killifish</name>
    <dbReference type="NCBI Taxonomy" id="52670"/>
    <lineage>
        <taxon>Eukaryota</taxon>
        <taxon>Metazoa</taxon>
        <taxon>Chordata</taxon>
        <taxon>Craniata</taxon>
        <taxon>Vertebrata</taxon>
        <taxon>Euteleostomi</taxon>
        <taxon>Actinopterygii</taxon>
        <taxon>Neopterygii</taxon>
        <taxon>Teleostei</taxon>
        <taxon>Neoteleostei</taxon>
        <taxon>Acanthomorphata</taxon>
        <taxon>Ovalentaria</taxon>
        <taxon>Atherinomorphae</taxon>
        <taxon>Cyprinodontiformes</taxon>
        <taxon>Rivulidae</taxon>
        <taxon>Austrofundulus</taxon>
    </lineage>
</organism>
<evidence type="ECO:0000256" key="3">
    <source>
        <dbReference type="SAM" id="SignalP"/>
    </source>
</evidence>
<keyword evidence="2" id="KW-0472">Membrane</keyword>
<feature type="region of interest" description="Disordered" evidence="1">
    <location>
        <begin position="123"/>
        <end position="253"/>
    </location>
</feature>
<proteinExistence type="predicted"/>
<keyword evidence="4" id="KW-1185">Reference proteome</keyword>
<feature type="compositionally biased region" description="Polar residues" evidence="1">
    <location>
        <begin position="124"/>
        <end position="185"/>
    </location>
</feature>
<protein>
    <submittedName>
        <fullName evidence="5">Mucin-15</fullName>
    </submittedName>
</protein>
<accession>A0A2I4DAS6</accession>
<keyword evidence="3" id="KW-0732">Signal</keyword>
<dbReference type="OrthoDB" id="9950822at2759"/>
<feature type="transmembrane region" description="Helical" evidence="2">
    <location>
        <begin position="289"/>
        <end position="312"/>
    </location>
</feature>
<keyword evidence="2" id="KW-1133">Transmembrane helix</keyword>
<evidence type="ECO:0000256" key="2">
    <source>
        <dbReference type="SAM" id="Phobius"/>
    </source>
</evidence>
<evidence type="ECO:0000313" key="4">
    <source>
        <dbReference type="Proteomes" id="UP000192220"/>
    </source>
</evidence>
<dbReference type="Pfam" id="PF15672">
    <property type="entry name" value="Mucin15"/>
    <property type="match status" value="1"/>
</dbReference>
<gene>
    <name evidence="5" type="primary">LOC106536581</name>
</gene>
<feature type="compositionally biased region" description="Polar residues" evidence="1">
    <location>
        <begin position="244"/>
        <end position="253"/>
    </location>
</feature>
<evidence type="ECO:0000256" key="1">
    <source>
        <dbReference type="SAM" id="MobiDB-lite"/>
    </source>
</evidence>
<keyword evidence="2" id="KW-0812">Transmembrane</keyword>
<dbReference type="RefSeq" id="XP_013889339.1">
    <property type="nucleotide sequence ID" value="XM_014033885.1"/>
</dbReference>
<feature type="compositionally biased region" description="Low complexity" evidence="1">
    <location>
        <begin position="192"/>
        <end position="237"/>
    </location>
</feature>
<dbReference type="KEGG" id="alim:106536581"/>
<feature type="signal peptide" evidence="3">
    <location>
        <begin position="1"/>
        <end position="24"/>
    </location>
</feature>
<dbReference type="AlphaFoldDB" id="A0A2I4DAS6"/>
<dbReference type="InParanoid" id="A0A2I4DAS6"/>
<name>A0A2I4DAS6_AUSLI</name>
<dbReference type="GeneID" id="106536581"/>
<reference evidence="5" key="1">
    <citation type="submission" date="2025-08" db="UniProtKB">
        <authorList>
            <consortium name="RefSeq"/>
        </authorList>
    </citation>
    <scope>IDENTIFICATION</scope>
    <source>
        <strain evidence="5">Quisiro</strain>
        <tissue evidence="5">Liver</tissue>
    </source>
</reference>